<feature type="domain" description="POTRA" evidence="1">
    <location>
        <begin position="159"/>
        <end position="221"/>
    </location>
</feature>
<reference evidence="3" key="1">
    <citation type="journal article" date="2019" name="Int. J. Syst. Evol. Microbiol.">
        <title>The Global Catalogue of Microorganisms (GCM) 10K type strain sequencing project: providing services to taxonomists for standard genome sequencing and annotation.</title>
        <authorList>
            <consortium name="The Broad Institute Genomics Platform"/>
            <consortium name="The Broad Institute Genome Sequencing Center for Infectious Disease"/>
            <person name="Wu L."/>
            <person name="Ma J."/>
        </authorList>
    </citation>
    <scope>NUCLEOTIDE SEQUENCE [LARGE SCALE GENOMIC DNA]</scope>
    <source>
        <strain evidence="3">JCM 18325</strain>
    </source>
</reference>
<evidence type="ECO:0000313" key="2">
    <source>
        <dbReference type="EMBL" id="GAA4805927.1"/>
    </source>
</evidence>
<evidence type="ECO:0000313" key="3">
    <source>
        <dbReference type="Proteomes" id="UP001501433"/>
    </source>
</evidence>
<name>A0ABP9C997_9FLAO</name>
<comment type="caution">
    <text evidence="2">The sequence shown here is derived from an EMBL/GenBank/DDBJ whole genome shotgun (WGS) entry which is preliminary data.</text>
</comment>
<dbReference type="InterPro" id="IPR010827">
    <property type="entry name" value="BamA/TamA_POTRA"/>
</dbReference>
<dbReference type="EMBL" id="BAABJW010000001">
    <property type="protein sequence ID" value="GAA4805927.1"/>
    <property type="molecule type" value="Genomic_DNA"/>
</dbReference>
<keyword evidence="3" id="KW-1185">Reference proteome</keyword>
<protein>
    <submittedName>
        <fullName evidence="2">Membrane protein</fullName>
    </submittedName>
</protein>
<sequence length="542" mass="62856">MVLKIDGGNELENQTIDSLNYTKIHNDLKSLKTEVDSVQNTLYKLGYIENERKEIKKINDSSFYSQILLKQKFKTIYIYYKKKDVDASILKHVSGRVFDNYFEIKFTEVESTLNYINSKISEKGYPFSKLKLSNISFKGSDKILVAELLVESFEEKRSINDIVIKGYEKFPQSYVKHYLKIKPSQIFDLNKIRNKTEQLNNLNFASELKSPEVLFSKDSTTLYLYLEKTQSNTFDGFLGFGTNEETNKLEFDGYLNLNLTNNLNFGESFRLLYKSDENDQKTFETDISLPYLFKSPVGIDLLLRIFKRDSSFTTTNQSAKIHYQINAKHKLYGGIIATESNSLLKENFSAPINDYKTQYLTIGYQFLKLQPNNLLFPIKSKFYFETGFGNRKSSNTKENQSQYSMDAFNIFSLNTRNSIYIRLNASSLVSNTFLENELMRFGGINSIRGFEENSLFSNLYGLINTEYRYQLNNYIYVNSIIDAAYFENKIADIKEKLFSYGFGFGVLTKSGLFKFNYANGKNENSKFKFSNSKIHLSLTTNF</sequence>
<evidence type="ECO:0000259" key="1">
    <source>
        <dbReference type="Pfam" id="PF07244"/>
    </source>
</evidence>
<dbReference type="Pfam" id="PF07244">
    <property type="entry name" value="POTRA"/>
    <property type="match status" value="1"/>
</dbReference>
<dbReference type="Gene3D" id="2.40.160.50">
    <property type="entry name" value="membrane protein fhac: a member of the omp85/tpsb transporter family"/>
    <property type="match status" value="1"/>
</dbReference>
<proteinExistence type="predicted"/>
<gene>
    <name evidence="2" type="ORF">GCM10023330_10550</name>
</gene>
<organism evidence="2 3">
    <name type="scientific">Litoribaculum gwangyangense</name>
    <dbReference type="NCBI Taxonomy" id="1130722"/>
    <lineage>
        <taxon>Bacteria</taxon>
        <taxon>Pseudomonadati</taxon>
        <taxon>Bacteroidota</taxon>
        <taxon>Flavobacteriia</taxon>
        <taxon>Flavobacteriales</taxon>
        <taxon>Flavobacteriaceae</taxon>
        <taxon>Litoribaculum</taxon>
    </lineage>
</organism>
<dbReference type="RefSeq" id="WP_345275894.1">
    <property type="nucleotide sequence ID" value="NZ_BAABJW010000001.1"/>
</dbReference>
<accession>A0ABP9C997</accession>
<dbReference type="Proteomes" id="UP001501433">
    <property type="component" value="Unassembled WGS sequence"/>
</dbReference>